<evidence type="ECO:0000313" key="2">
    <source>
        <dbReference type="EMBL" id="NDY58477.1"/>
    </source>
</evidence>
<evidence type="ECO:0000313" key="3">
    <source>
        <dbReference type="Proteomes" id="UP000469724"/>
    </source>
</evidence>
<dbReference type="EMBL" id="JAAGRQ010000105">
    <property type="protein sequence ID" value="NDY58477.1"/>
    <property type="molecule type" value="Genomic_DNA"/>
</dbReference>
<keyword evidence="3" id="KW-1185">Reference proteome</keyword>
<protein>
    <submittedName>
        <fullName evidence="2">CGGC domain-containing protein</fullName>
    </submittedName>
</protein>
<dbReference type="AlphaFoldDB" id="A0A7K3NQV3"/>
<dbReference type="RefSeq" id="WP_163303550.1">
    <property type="nucleotide sequence ID" value="NZ_JAAGRQ010000105.1"/>
</dbReference>
<organism evidence="2 3">
    <name type="scientific">Desulfolutivibrio sulfodismutans</name>
    <dbReference type="NCBI Taxonomy" id="63561"/>
    <lineage>
        <taxon>Bacteria</taxon>
        <taxon>Pseudomonadati</taxon>
        <taxon>Thermodesulfobacteriota</taxon>
        <taxon>Desulfovibrionia</taxon>
        <taxon>Desulfovibrionales</taxon>
        <taxon>Desulfovibrionaceae</taxon>
        <taxon>Desulfolutivibrio</taxon>
    </lineage>
</organism>
<dbReference type="Proteomes" id="UP000469724">
    <property type="component" value="Unassembled WGS sequence"/>
</dbReference>
<dbReference type="InterPro" id="IPR014925">
    <property type="entry name" value="CGGC_dom"/>
</dbReference>
<sequence>MAHIGILICGRYSSCAGGKCLRSMKERVGGFAQYPETEELTLVGYASCGGCPGGNVEYAPLEMIKNGVSVIHLATGMVVGYPPCPYIRQFKEYIESAFHIPVVVGTHPIPLKYQTTHASLPFWKDMGMADLAGRLFAEDRQTMALYD</sequence>
<evidence type="ECO:0000259" key="1">
    <source>
        <dbReference type="SMART" id="SM01078"/>
    </source>
</evidence>
<dbReference type="SMART" id="SM01078">
    <property type="entry name" value="CGGC"/>
    <property type="match status" value="1"/>
</dbReference>
<accession>A0A7K3NQV3</accession>
<proteinExistence type="predicted"/>
<comment type="caution">
    <text evidence="2">The sequence shown here is derived from an EMBL/GenBank/DDBJ whole genome shotgun (WGS) entry which is preliminary data.</text>
</comment>
<gene>
    <name evidence="2" type="ORF">G3N56_17220</name>
</gene>
<dbReference type="Pfam" id="PF08821">
    <property type="entry name" value="CGGC"/>
    <property type="match status" value="1"/>
</dbReference>
<feature type="domain" description="CGGC" evidence="1">
    <location>
        <begin position="3"/>
        <end position="107"/>
    </location>
</feature>
<reference evidence="2 3" key="1">
    <citation type="submission" date="2020-02" db="EMBL/GenBank/DDBJ databases">
        <title>Comparative genomics of sulfur disproportionating microorganisms.</title>
        <authorList>
            <person name="Ward L.M."/>
            <person name="Bertran E."/>
            <person name="Johnston D.T."/>
        </authorList>
    </citation>
    <scope>NUCLEOTIDE SEQUENCE [LARGE SCALE GENOMIC DNA]</scope>
    <source>
        <strain evidence="2 3">DSM 3696</strain>
    </source>
</reference>
<name>A0A7K3NQV3_9BACT</name>